<evidence type="ECO:0000259" key="5">
    <source>
        <dbReference type="PROSITE" id="PS50013"/>
    </source>
</evidence>
<feature type="compositionally biased region" description="Polar residues" evidence="4">
    <location>
        <begin position="509"/>
        <end position="535"/>
    </location>
</feature>
<dbReference type="InterPro" id="IPR016197">
    <property type="entry name" value="Chromo-like_dom_sf"/>
</dbReference>
<feature type="domain" description="Chromo" evidence="5">
    <location>
        <begin position="426"/>
        <end position="487"/>
    </location>
</feature>
<feature type="region of interest" description="Disordered" evidence="4">
    <location>
        <begin position="151"/>
        <end position="177"/>
    </location>
</feature>
<dbReference type="InterPro" id="IPR000953">
    <property type="entry name" value="Chromo/chromo_shadow_dom"/>
</dbReference>
<dbReference type="SMART" id="SM00298">
    <property type="entry name" value="CHROMO"/>
    <property type="match status" value="1"/>
</dbReference>
<dbReference type="SUPFAM" id="SSF54160">
    <property type="entry name" value="Chromo domain-like"/>
    <property type="match status" value="1"/>
</dbReference>
<dbReference type="Gene3D" id="2.40.50.40">
    <property type="match status" value="1"/>
</dbReference>
<accession>A0AAV8VUJ2</accession>
<proteinExistence type="predicted"/>
<evidence type="ECO:0000256" key="3">
    <source>
        <dbReference type="SAM" id="Coils"/>
    </source>
</evidence>
<evidence type="ECO:0000313" key="7">
    <source>
        <dbReference type="Proteomes" id="UP001159042"/>
    </source>
</evidence>
<name>A0AAV8VUJ2_9CUCU</name>
<dbReference type="EMBL" id="JANEYG010000031">
    <property type="protein sequence ID" value="KAJ8917727.1"/>
    <property type="molecule type" value="Genomic_DNA"/>
</dbReference>
<feature type="compositionally biased region" description="Polar residues" evidence="4">
    <location>
        <begin position="73"/>
        <end position="87"/>
    </location>
</feature>
<comment type="subcellular location">
    <subcellularLocation>
        <location evidence="1">Nucleus</location>
    </subcellularLocation>
</comment>
<dbReference type="GO" id="GO:0005634">
    <property type="term" value="C:nucleus"/>
    <property type="evidence" value="ECO:0007669"/>
    <property type="project" value="UniProtKB-SubCell"/>
</dbReference>
<feature type="region of interest" description="Disordered" evidence="4">
    <location>
        <begin position="754"/>
        <end position="837"/>
    </location>
</feature>
<feature type="compositionally biased region" description="Basic and acidic residues" evidence="4">
    <location>
        <begin position="817"/>
        <end position="835"/>
    </location>
</feature>
<feature type="compositionally biased region" description="Acidic residues" evidence="4">
    <location>
        <begin position="780"/>
        <end position="791"/>
    </location>
</feature>
<evidence type="ECO:0000256" key="2">
    <source>
        <dbReference type="ARBA" id="ARBA00023242"/>
    </source>
</evidence>
<comment type="caution">
    <text evidence="6">The sequence shown here is derived from an EMBL/GenBank/DDBJ whole genome shotgun (WGS) entry which is preliminary data.</text>
</comment>
<evidence type="ECO:0000256" key="1">
    <source>
        <dbReference type="ARBA" id="ARBA00004123"/>
    </source>
</evidence>
<dbReference type="InterPro" id="IPR023780">
    <property type="entry name" value="Chromo_domain"/>
</dbReference>
<organism evidence="6 7">
    <name type="scientific">Exocentrus adspersus</name>
    <dbReference type="NCBI Taxonomy" id="1586481"/>
    <lineage>
        <taxon>Eukaryota</taxon>
        <taxon>Metazoa</taxon>
        <taxon>Ecdysozoa</taxon>
        <taxon>Arthropoda</taxon>
        <taxon>Hexapoda</taxon>
        <taxon>Insecta</taxon>
        <taxon>Pterygota</taxon>
        <taxon>Neoptera</taxon>
        <taxon>Endopterygota</taxon>
        <taxon>Coleoptera</taxon>
        <taxon>Polyphaga</taxon>
        <taxon>Cucujiformia</taxon>
        <taxon>Chrysomeloidea</taxon>
        <taxon>Cerambycidae</taxon>
        <taxon>Lamiinae</taxon>
        <taxon>Acanthocinini</taxon>
        <taxon>Exocentrus</taxon>
    </lineage>
</organism>
<feature type="compositionally biased region" description="Low complexity" evidence="4">
    <location>
        <begin position="57"/>
        <end position="72"/>
    </location>
</feature>
<sequence>MDEKADATPPVPPEEEANSVSDEHDEDTLLSAGNDNEHGSPTDAAELSPAMDTDPLAPTDTTQTETEAAVATNDSLASETTGTPLDSFISSDALSVADALTSVDDLRSAEELTSENVQASASSVLDKISSVDTSASSVVCQLEEELKRLHEGDPLEDIKPEENIATDEKSVVEKQAEKPEAEVKPQIVLKTTSVIARPMIKPVVELTKVRANPDEMLSAESIAKDPLLIRRAQADLKITDVLVCGKCHEVFHFAEEFQKHKTGSFCTGKSHLLPICESESKPQVWGFTLWKHKYNKLLKDGDSPIPSSWAIYQKWCKLPQPDKNAWITAGQTIQFCTKIGTSKVTEVRAKVVPKPIERDPLALDGFAESNKENSAIGNGDAKPSEVVRRSIIRPVRLNNDVTILPKKETDSNKALRTVKSTETREYAVERIVAKRFNSKRKCFEYQIKWEHFPSEENTWEPISNLNHCKQMVAEFEEQLKMLKAEKAKQQASVLMARGIHTKPFKPSPIVSTASSSFGNDSTPGRPTRTSKQKALNQVKAWCGNISEDEGSGKRPREDDDSDESFEKRIKYEDFSDDSDVDVKPKLEVKPKITYRRIQPKPTPPVQKLMRNGLDAMTPLPQNVLIPDANGVVRINQKQLPSLSTGVYIMSKTAGIIKLDSTTSKVATSGGQTIVKVAPKVGQTQIKIVKKDGQTTTTKQIIQMAPNKSVSSTPTTLAKSTFKPVITKVKRVGEGTPRVTVLPKSKPVATKIIVKPKDETKQQQPVQQAPPPPTPPQQKEEESDDGLEELPFPDEIKVPEPESPPSEFVLDPITGKIAGREYPEPVPEPEHTKMETEDNSLENIVKLAAADITEDDLKNESDEAPVQTQVVARPPVQPPKKVETFKRIISSPHKTSKSCTS</sequence>
<feature type="region of interest" description="Disordered" evidence="4">
    <location>
        <begin position="1"/>
        <end position="87"/>
    </location>
</feature>
<protein>
    <recommendedName>
        <fullName evidence="5">Chromo domain-containing protein</fullName>
    </recommendedName>
</protein>
<reference evidence="6 7" key="1">
    <citation type="journal article" date="2023" name="Insect Mol. Biol.">
        <title>Genome sequencing provides insights into the evolution of gene families encoding plant cell wall-degrading enzymes in longhorned beetles.</title>
        <authorList>
            <person name="Shin N.R."/>
            <person name="Okamura Y."/>
            <person name="Kirsch R."/>
            <person name="Pauchet Y."/>
        </authorList>
    </citation>
    <scope>NUCLEOTIDE SEQUENCE [LARGE SCALE GENOMIC DNA]</scope>
    <source>
        <strain evidence="6">EAD_L_NR</strain>
    </source>
</reference>
<dbReference type="Proteomes" id="UP001159042">
    <property type="component" value="Unassembled WGS sequence"/>
</dbReference>
<dbReference type="AlphaFoldDB" id="A0AAV8VUJ2"/>
<dbReference type="InterPro" id="IPR051219">
    <property type="entry name" value="Heterochromatin_chromo-domain"/>
</dbReference>
<dbReference type="Pfam" id="PF00385">
    <property type="entry name" value="Chromo"/>
    <property type="match status" value="1"/>
</dbReference>
<gene>
    <name evidence="6" type="ORF">NQ315_005176</name>
</gene>
<keyword evidence="7" id="KW-1185">Reference proteome</keyword>
<keyword evidence="2" id="KW-0539">Nucleus</keyword>
<keyword evidence="3" id="KW-0175">Coiled coil</keyword>
<feature type="coiled-coil region" evidence="3">
    <location>
        <begin position="465"/>
        <end position="492"/>
    </location>
</feature>
<evidence type="ECO:0000313" key="6">
    <source>
        <dbReference type="EMBL" id="KAJ8917727.1"/>
    </source>
</evidence>
<feature type="compositionally biased region" description="Acidic residues" evidence="4">
    <location>
        <begin position="13"/>
        <end position="28"/>
    </location>
</feature>
<feature type="region of interest" description="Disordered" evidence="4">
    <location>
        <begin position="504"/>
        <end position="570"/>
    </location>
</feature>
<evidence type="ECO:0000256" key="4">
    <source>
        <dbReference type="SAM" id="MobiDB-lite"/>
    </source>
</evidence>
<dbReference type="PANTHER" id="PTHR22812">
    <property type="entry name" value="CHROMOBOX PROTEIN"/>
    <property type="match status" value="1"/>
</dbReference>
<dbReference type="PROSITE" id="PS50013">
    <property type="entry name" value="CHROMO_2"/>
    <property type="match status" value="1"/>
</dbReference>
<dbReference type="GO" id="GO:0005694">
    <property type="term" value="C:chromosome"/>
    <property type="evidence" value="ECO:0007669"/>
    <property type="project" value="UniProtKB-ARBA"/>
</dbReference>